<evidence type="ECO:0000256" key="2">
    <source>
        <dbReference type="SAM" id="Phobius"/>
    </source>
</evidence>
<keyword evidence="2" id="KW-0812">Transmembrane</keyword>
<comment type="caution">
    <text evidence="4">The sequence shown here is derived from an EMBL/GenBank/DDBJ whole genome shotgun (WGS) entry which is preliminary data.</text>
</comment>
<gene>
    <name evidence="4" type="ORF">EGD98_07280</name>
</gene>
<dbReference type="SMART" id="SM00769">
    <property type="entry name" value="WHy"/>
    <property type="match status" value="2"/>
</dbReference>
<dbReference type="GO" id="GO:0009269">
    <property type="term" value="P:response to desiccation"/>
    <property type="evidence" value="ECO:0007669"/>
    <property type="project" value="InterPro"/>
</dbReference>
<accession>A0A8J7YDJ9</accession>
<name>A0A8J7YDJ9_9EURY</name>
<evidence type="ECO:0000313" key="5">
    <source>
        <dbReference type="Proteomes" id="UP000783863"/>
    </source>
</evidence>
<dbReference type="Proteomes" id="UP000783863">
    <property type="component" value="Unassembled WGS sequence"/>
</dbReference>
<sequence length="378" mass="40395">MSKLAGAVRGLGRVRQVGIAAAVFLAVVVGGFGLGVIGTPGVETVDNRFTSVSENTTTVETAITVSNPNPIGVSLGGTSIDYTVSMNDVAMASGEKQGISLGRGNTTLQFNTTMRNSRIPPWWVSHISNGERTQVTIDANVTDALVGDRSVSLTQNRTIETDILGQFNSTETRPVNASKPFVSDPVLYINETRGSWDRDAVTQSATPMDIEFDVYNPKPVPYAVTKIGYRTYMNDVQVGSGETDSGTIITPGERETIGVRNVIRNQRLDQWWVSHLQRNQNTTLYIDFYLVVEGGGEQFRIDLDAIDYEKPIETDIFGNKDQYPTGGGSESSGNQTADGESGTDGSGTDGDASDGTATQTDGERATPTDDGGLVGDTL</sequence>
<dbReference type="Gene3D" id="2.60.40.10">
    <property type="entry name" value="Immunoglobulins"/>
    <property type="match status" value="2"/>
</dbReference>
<dbReference type="InterPro" id="IPR004864">
    <property type="entry name" value="LEA_2"/>
</dbReference>
<reference evidence="4" key="1">
    <citation type="submission" date="2021-06" db="EMBL/GenBank/DDBJ databases">
        <title>Halomicroarcula sp. F24A a new haloarchaeum isolated from saline soil.</title>
        <authorList>
            <person name="Duran-Viseras A."/>
            <person name="Sanchez-Porro C."/>
            <person name="Ventosa A."/>
        </authorList>
    </citation>
    <scope>NUCLEOTIDE SEQUENCE</scope>
    <source>
        <strain evidence="4">F24A</strain>
    </source>
</reference>
<dbReference type="SUPFAM" id="SSF117070">
    <property type="entry name" value="LEA14-like"/>
    <property type="match status" value="2"/>
</dbReference>
<feature type="transmembrane region" description="Helical" evidence="2">
    <location>
        <begin position="21"/>
        <end position="42"/>
    </location>
</feature>
<feature type="compositionally biased region" description="Low complexity" evidence="1">
    <location>
        <begin position="349"/>
        <end position="360"/>
    </location>
</feature>
<feature type="domain" description="Water stress and hypersensitive response" evidence="3">
    <location>
        <begin position="200"/>
        <end position="309"/>
    </location>
</feature>
<protein>
    <submittedName>
        <fullName evidence="4">LEA type 2 family protein</fullName>
    </submittedName>
</protein>
<dbReference type="InterPro" id="IPR013783">
    <property type="entry name" value="Ig-like_fold"/>
</dbReference>
<evidence type="ECO:0000259" key="3">
    <source>
        <dbReference type="SMART" id="SM00769"/>
    </source>
</evidence>
<organism evidence="4 5">
    <name type="scientific">Haloarcula salinisoli</name>
    <dbReference type="NCBI Taxonomy" id="2487746"/>
    <lineage>
        <taxon>Archaea</taxon>
        <taxon>Methanobacteriati</taxon>
        <taxon>Methanobacteriota</taxon>
        <taxon>Stenosarchaea group</taxon>
        <taxon>Halobacteria</taxon>
        <taxon>Halobacteriales</taxon>
        <taxon>Haloarculaceae</taxon>
        <taxon>Haloarcula</taxon>
    </lineage>
</organism>
<evidence type="ECO:0000313" key="4">
    <source>
        <dbReference type="EMBL" id="MBX0303472.1"/>
    </source>
</evidence>
<keyword evidence="2" id="KW-0472">Membrane</keyword>
<dbReference type="AlphaFoldDB" id="A0A8J7YDJ9"/>
<feature type="domain" description="Water stress and hypersensitive response" evidence="3">
    <location>
        <begin position="42"/>
        <end position="160"/>
    </location>
</feature>
<dbReference type="InterPro" id="IPR013990">
    <property type="entry name" value="WHy-dom"/>
</dbReference>
<proteinExistence type="predicted"/>
<keyword evidence="2" id="KW-1133">Transmembrane helix</keyword>
<dbReference type="RefSeq" id="WP_220587677.1">
    <property type="nucleotide sequence ID" value="NZ_RKLQ01000001.1"/>
</dbReference>
<evidence type="ECO:0000256" key="1">
    <source>
        <dbReference type="SAM" id="MobiDB-lite"/>
    </source>
</evidence>
<feature type="region of interest" description="Disordered" evidence="1">
    <location>
        <begin position="317"/>
        <end position="378"/>
    </location>
</feature>
<dbReference type="EMBL" id="RKLQ01000001">
    <property type="protein sequence ID" value="MBX0303472.1"/>
    <property type="molecule type" value="Genomic_DNA"/>
</dbReference>
<dbReference type="Pfam" id="PF03168">
    <property type="entry name" value="LEA_2"/>
    <property type="match status" value="2"/>
</dbReference>
<keyword evidence="5" id="KW-1185">Reference proteome</keyword>